<feature type="region of interest" description="Disordered" evidence="1">
    <location>
        <begin position="134"/>
        <end position="158"/>
    </location>
</feature>
<organism evidence="2 3">
    <name type="scientific">Setomelanomma holmii</name>
    <dbReference type="NCBI Taxonomy" id="210430"/>
    <lineage>
        <taxon>Eukaryota</taxon>
        <taxon>Fungi</taxon>
        <taxon>Dikarya</taxon>
        <taxon>Ascomycota</taxon>
        <taxon>Pezizomycotina</taxon>
        <taxon>Dothideomycetes</taxon>
        <taxon>Pleosporomycetidae</taxon>
        <taxon>Pleosporales</taxon>
        <taxon>Pleosporineae</taxon>
        <taxon>Phaeosphaeriaceae</taxon>
        <taxon>Setomelanomma</taxon>
    </lineage>
</organism>
<proteinExistence type="predicted"/>
<accession>A0A9P4LNN1</accession>
<feature type="region of interest" description="Disordered" evidence="1">
    <location>
        <begin position="164"/>
        <end position="183"/>
    </location>
</feature>
<reference evidence="2" key="1">
    <citation type="journal article" date="2020" name="Stud. Mycol.">
        <title>101 Dothideomycetes genomes: a test case for predicting lifestyles and emergence of pathogens.</title>
        <authorList>
            <person name="Haridas S."/>
            <person name="Albert R."/>
            <person name="Binder M."/>
            <person name="Bloem J."/>
            <person name="Labutti K."/>
            <person name="Salamov A."/>
            <person name="Andreopoulos B."/>
            <person name="Baker S."/>
            <person name="Barry K."/>
            <person name="Bills G."/>
            <person name="Bluhm B."/>
            <person name="Cannon C."/>
            <person name="Castanera R."/>
            <person name="Culley D."/>
            <person name="Daum C."/>
            <person name="Ezra D."/>
            <person name="Gonzalez J."/>
            <person name="Henrissat B."/>
            <person name="Kuo A."/>
            <person name="Liang C."/>
            <person name="Lipzen A."/>
            <person name="Lutzoni F."/>
            <person name="Magnuson J."/>
            <person name="Mondo S."/>
            <person name="Nolan M."/>
            <person name="Ohm R."/>
            <person name="Pangilinan J."/>
            <person name="Park H.-J."/>
            <person name="Ramirez L."/>
            <person name="Alfaro M."/>
            <person name="Sun H."/>
            <person name="Tritt A."/>
            <person name="Yoshinaga Y."/>
            <person name="Zwiers L.-H."/>
            <person name="Turgeon B."/>
            <person name="Goodwin S."/>
            <person name="Spatafora J."/>
            <person name="Crous P."/>
            <person name="Grigoriev I."/>
        </authorList>
    </citation>
    <scope>NUCLEOTIDE SEQUENCE</scope>
    <source>
        <strain evidence="2">CBS 110217</strain>
    </source>
</reference>
<gene>
    <name evidence="2" type="ORF">EK21DRAFT_64613</name>
</gene>
<evidence type="ECO:0000256" key="1">
    <source>
        <dbReference type="SAM" id="MobiDB-lite"/>
    </source>
</evidence>
<feature type="compositionally biased region" description="Low complexity" evidence="1">
    <location>
        <begin position="168"/>
        <end position="181"/>
    </location>
</feature>
<dbReference type="Proteomes" id="UP000799777">
    <property type="component" value="Unassembled WGS sequence"/>
</dbReference>
<name>A0A9P4LNN1_9PLEO</name>
<dbReference type="AlphaFoldDB" id="A0A9P4LNN1"/>
<comment type="caution">
    <text evidence="2">The sequence shown here is derived from an EMBL/GenBank/DDBJ whole genome shotgun (WGS) entry which is preliminary data.</text>
</comment>
<protein>
    <submittedName>
        <fullName evidence="2">Uncharacterized protein</fullName>
    </submittedName>
</protein>
<dbReference type="OrthoDB" id="3914029at2759"/>
<evidence type="ECO:0000313" key="3">
    <source>
        <dbReference type="Proteomes" id="UP000799777"/>
    </source>
</evidence>
<sequence length="231" mass="25351">MSSQPHHPRRSSYSTSSRDLVTQLSATRTTNITSIITTHILPLLSTRASYGLSQTTIALLPSDIPQSPVPEKPNPEFSFASSSDVKGVEVIGFSSEETPEIVRLEGRMNETGFWRVQAVVEELEGRLREVLNSNSNSSLRTSRLPARSDAGSNKPKRTLLSRIMPSLGPEEGSPGGNPEVGVRSRDGVEMGMGMVLVKARLEELCLRTVTEFGLYDTMSRTCVIIRVDARY</sequence>
<keyword evidence="3" id="KW-1185">Reference proteome</keyword>
<evidence type="ECO:0000313" key="2">
    <source>
        <dbReference type="EMBL" id="KAF2030857.1"/>
    </source>
</evidence>
<dbReference type="EMBL" id="ML978186">
    <property type="protein sequence ID" value="KAF2030857.1"/>
    <property type="molecule type" value="Genomic_DNA"/>
</dbReference>
<feature type="compositionally biased region" description="Low complexity" evidence="1">
    <location>
        <begin position="134"/>
        <end position="144"/>
    </location>
</feature>